<dbReference type="AlphaFoldDB" id="A0A8H4IYG6"/>
<protein>
    <recommendedName>
        <fullName evidence="2">DUF7730 domain-containing protein</fullName>
    </recommendedName>
</protein>
<reference evidence="3" key="1">
    <citation type="submission" date="2020-04" db="EMBL/GenBank/DDBJ databases">
        <title>Genome Assembly and Annotation of Botryosphaeria dothidea sdau 11-99, a Latent Pathogen of Apple Fruit Ring Rot in China.</title>
        <authorList>
            <person name="Yu C."/>
            <person name="Diao Y."/>
            <person name="Lu Q."/>
            <person name="Zhao J."/>
            <person name="Cui S."/>
            <person name="Peng C."/>
            <person name="He B."/>
            <person name="Liu H."/>
        </authorList>
    </citation>
    <scope>NUCLEOTIDE SEQUENCE [LARGE SCALE GENOMIC DNA]</scope>
    <source>
        <strain evidence="3">Sdau11-99</strain>
    </source>
</reference>
<dbReference type="PANTHER" id="PTHR38790">
    <property type="entry name" value="2EXR DOMAIN-CONTAINING PROTEIN-RELATED"/>
    <property type="match status" value="1"/>
</dbReference>
<accession>A0A8H4IYG6</accession>
<evidence type="ECO:0000256" key="1">
    <source>
        <dbReference type="SAM" id="MobiDB-lite"/>
    </source>
</evidence>
<dbReference type="OrthoDB" id="5272396at2759"/>
<feature type="domain" description="DUF7730" evidence="2">
    <location>
        <begin position="104"/>
        <end position="236"/>
    </location>
</feature>
<feature type="compositionally biased region" description="Polar residues" evidence="1">
    <location>
        <begin position="17"/>
        <end position="27"/>
    </location>
</feature>
<name>A0A8H4IYG6_9PEZI</name>
<dbReference type="Pfam" id="PF24864">
    <property type="entry name" value="DUF7730"/>
    <property type="match status" value="2"/>
</dbReference>
<feature type="domain" description="DUF7730" evidence="2">
    <location>
        <begin position="351"/>
        <end position="446"/>
    </location>
</feature>
<proteinExistence type="predicted"/>
<gene>
    <name evidence="3" type="ORF">GTA08_BOTSDO02472</name>
</gene>
<evidence type="ECO:0000313" key="3">
    <source>
        <dbReference type="EMBL" id="KAF4309861.1"/>
    </source>
</evidence>
<comment type="caution">
    <text evidence="3">The sequence shown here is derived from an EMBL/GenBank/DDBJ whole genome shotgun (WGS) entry which is preliminary data.</text>
</comment>
<dbReference type="InterPro" id="IPR056632">
    <property type="entry name" value="DUF7730"/>
</dbReference>
<evidence type="ECO:0000313" key="4">
    <source>
        <dbReference type="Proteomes" id="UP000572817"/>
    </source>
</evidence>
<evidence type="ECO:0000259" key="2">
    <source>
        <dbReference type="Pfam" id="PF24864"/>
    </source>
</evidence>
<dbReference type="Proteomes" id="UP000572817">
    <property type="component" value="Unassembled WGS sequence"/>
</dbReference>
<sequence>MHPPSPSDPSEDPMDSTASPDDTSTHCVPSEVSATIDYQLWSDHAPETSVKCFGDTAVERAQKHDDAKFRYHLKLESKSPFSVLQMVTLMEGPLKGRQVIVLDQNPSFRFLDLPREIRDEIYTYAMVPEVLQHEAIISHPSNNGYIRFRVRRKFPSVYHRVTFYSRVRRNEPIKQQFKQKESLTPGLLLTRKQVYEESLPVLYGRSHFVIPGVSVALSHFLDKIGASSKDIRSLRINNFWYAPDSGKHLDKLYRLQSLSLDAPSELEGWSIESPIRAADAFFEKAYRWVRGVASVHKDTGYLRAVRSINVDCPTECLCRIISKNDPSTYCQRKSEFRNELKRIIEAWTIGSTLFLKFPRKVRDLIYSHAMVTDEKIMVQSDADTGSIGRFMFAFDDNDKIRGTFTNGFLWSASVTAALLRVNRQIYQESVQVLYGKISFCFGYARDLQPFLDNIGYSYVYLRSIQIWGLPQDFNVLCKLPNLGLRADEASA</sequence>
<keyword evidence="4" id="KW-1185">Reference proteome</keyword>
<dbReference type="EMBL" id="WWBZ02000016">
    <property type="protein sequence ID" value="KAF4309861.1"/>
    <property type="molecule type" value="Genomic_DNA"/>
</dbReference>
<feature type="region of interest" description="Disordered" evidence="1">
    <location>
        <begin position="1"/>
        <end position="28"/>
    </location>
</feature>
<organism evidence="3 4">
    <name type="scientific">Botryosphaeria dothidea</name>
    <dbReference type="NCBI Taxonomy" id="55169"/>
    <lineage>
        <taxon>Eukaryota</taxon>
        <taxon>Fungi</taxon>
        <taxon>Dikarya</taxon>
        <taxon>Ascomycota</taxon>
        <taxon>Pezizomycotina</taxon>
        <taxon>Dothideomycetes</taxon>
        <taxon>Dothideomycetes incertae sedis</taxon>
        <taxon>Botryosphaeriales</taxon>
        <taxon>Botryosphaeriaceae</taxon>
        <taxon>Botryosphaeria</taxon>
    </lineage>
</organism>